<dbReference type="InterPro" id="IPR005162">
    <property type="entry name" value="Retrotrans_gag_dom"/>
</dbReference>
<dbReference type="Pfam" id="PF00078">
    <property type="entry name" value="RVT_1"/>
    <property type="match status" value="1"/>
</dbReference>
<dbReference type="Pfam" id="PF03732">
    <property type="entry name" value="Retrotrans_gag"/>
    <property type="match status" value="1"/>
</dbReference>
<dbReference type="InterPro" id="IPR036397">
    <property type="entry name" value="RNaseH_sf"/>
</dbReference>
<dbReference type="InterPro" id="IPR012337">
    <property type="entry name" value="RNaseH-like_sf"/>
</dbReference>
<dbReference type="InterPro" id="IPR001584">
    <property type="entry name" value="Integrase_cat-core"/>
</dbReference>
<dbReference type="PROSITE" id="PS50994">
    <property type="entry name" value="INTEGRASE"/>
    <property type="match status" value="1"/>
</dbReference>
<sequence length="488" mass="56222">MLGGDVNQITWEQFKESFYAKFFFANLRYAKQQEFLNLEQGNITVEQYDTEFDMLSCFALEIVANKAARIDKFVSSLRLDLQGFALAFRLITHDDALRLVVDISLHERVDQPKAAERGSTPGHKRKAELQSTLEPQRNLRVFATTRKEAKQAGTMVTGMDWLSVNHTSIDCSHKEVVFNPSSAASFKYKEGRACGPTQSHLSYESQVFKDFLHTFAIVFIDDILVYSKIKAEHEEHLHQVLETLRANKLYAKFSKCEFWLKKGKVVAYASRQLKSHEQNYPTNDLVLATVELNMRQRRWLELVKDYDCEILYHPDFERAEITVSLNDPYLVEKRRLTEAGQHEEFSISSDDGLMFERHLCVPADSTEKAPRQKPVGLLQPLSMPEWKWENVSMNFITGMPKTLKGYTVIWVVVDRLMKSAHFVLGKSTYTASKWGQLYMTKIVRLHGVPVSIVSDRDAHFTSKFWKGLQIALDTRLDFNTAFHPQIDG</sequence>
<dbReference type="InterPro" id="IPR043502">
    <property type="entry name" value="DNA/RNA_pol_sf"/>
</dbReference>
<accession>A0A5A7UZA4</accession>
<dbReference type="OrthoDB" id="1938712at2759"/>
<dbReference type="GO" id="GO:0015074">
    <property type="term" value="P:DNA integration"/>
    <property type="evidence" value="ECO:0007669"/>
    <property type="project" value="InterPro"/>
</dbReference>
<dbReference type="GO" id="GO:0003676">
    <property type="term" value="F:nucleic acid binding"/>
    <property type="evidence" value="ECO:0007669"/>
    <property type="project" value="InterPro"/>
</dbReference>
<evidence type="ECO:0000313" key="2">
    <source>
        <dbReference type="EMBL" id="KAA0061293.1"/>
    </source>
</evidence>
<dbReference type="AlphaFoldDB" id="A0A5A7UZA4"/>
<dbReference type="InterPro" id="IPR043128">
    <property type="entry name" value="Rev_trsase/Diguanyl_cyclase"/>
</dbReference>
<evidence type="ECO:0000313" key="3">
    <source>
        <dbReference type="Proteomes" id="UP000321393"/>
    </source>
</evidence>
<dbReference type="PANTHER" id="PTHR35046:SF26">
    <property type="entry name" value="RNA-DIRECTED DNA POLYMERASE"/>
    <property type="match status" value="1"/>
</dbReference>
<dbReference type="SUPFAM" id="SSF56672">
    <property type="entry name" value="DNA/RNA polymerases"/>
    <property type="match status" value="1"/>
</dbReference>
<dbReference type="SUPFAM" id="SSF53098">
    <property type="entry name" value="Ribonuclease H-like"/>
    <property type="match status" value="1"/>
</dbReference>
<organism evidence="2 3">
    <name type="scientific">Cucumis melo var. makuwa</name>
    <name type="common">Oriental melon</name>
    <dbReference type="NCBI Taxonomy" id="1194695"/>
    <lineage>
        <taxon>Eukaryota</taxon>
        <taxon>Viridiplantae</taxon>
        <taxon>Streptophyta</taxon>
        <taxon>Embryophyta</taxon>
        <taxon>Tracheophyta</taxon>
        <taxon>Spermatophyta</taxon>
        <taxon>Magnoliopsida</taxon>
        <taxon>eudicotyledons</taxon>
        <taxon>Gunneridae</taxon>
        <taxon>Pentapetalae</taxon>
        <taxon>rosids</taxon>
        <taxon>fabids</taxon>
        <taxon>Cucurbitales</taxon>
        <taxon>Cucurbitaceae</taxon>
        <taxon>Benincaseae</taxon>
        <taxon>Cucumis</taxon>
    </lineage>
</organism>
<dbReference type="EMBL" id="SSTE01005050">
    <property type="protein sequence ID" value="KAA0061293.1"/>
    <property type="molecule type" value="Genomic_DNA"/>
</dbReference>
<dbReference type="PANTHER" id="PTHR35046">
    <property type="entry name" value="ZINC KNUCKLE (CCHC-TYPE) FAMILY PROTEIN"/>
    <property type="match status" value="1"/>
</dbReference>
<dbReference type="Gene3D" id="3.30.420.10">
    <property type="entry name" value="Ribonuclease H-like superfamily/Ribonuclease H"/>
    <property type="match status" value="1"/>
</dbReference>
<dbReference type="Gene3D" id="3.30.70.270">
    <property type="match status" value="1"/>
</dbReference>
<name>A0A5A7UZA4_CUCMM</name>
<gene>
    <name evidence="2" type="ORF">E6C27_scaffold455G001380</name>
</gene>
<dbReference type="Proteomes" id="UP000321393">
    <property type="component" value="Unassembled WGS sequence"/>
</dbReference>
<proteinExistence type="predicted"/>
<protein>
    <submittedName>
        <fullName evidence="2">Pol protein</fullName>
    </submittedName>
</protein>
<feature type="domain" description="Integrase catalytic" evidence="1">
    <location>
        <begin position="380"/>
        <end position="488"/>
    </location>
</feature>
<dbReference type="InterPro" id="IPR000477">
    <property type="entry name" value="RT_dom"/>
</dbReference>
<reference evidence="2 3" key="1">
    <citation type="submission" date="2019-08" db="EMBL/GenBank/DDBJ databases">
        <title>Draft genome sequences of two oriental melons (Cucumis melo L. var makuwa).</title>
        <authorList>
            <person name="Kwon S.-Y."/>
        </authorList>
    </citation>
    <scope>NUCLEOTIDE SEQUENCE [LARGE SCALE GENOMIC DNA]</scope>
    <source>
        <strain evidence="3">cv. SW 3</strain>
        <tissue evidence="2">Leaf</tissue>
    </source>
</reference>
<comment type="caution">
    <text evidence="2">The sequence shown here is derived from an EMBL/GenBank/DDBJ whole genome shotgun (WGS) entry which is preliminary data.</text>
</comment>
<evidence type="ECO:0000259" key="1">
    <source>
        <dbReference type="PROSITE" id="PS50994"/>
    </source>
</evidence>